<gene>
    <name evidence="9" type="ORF">B7Z01_07475</name>
</gene>
<feature type="chain" id="PRO_5012310809" description="Isoaspartyl peptidase" evidence="8">
    <location>
        <begin position="22"/>
        <end position="350"/>
    </location>
</feature>
<dbReference type="Gene3D" id="3.60.20.30">
    <property type="entry name" value="(Glycosyl)asparaginase"/>
    <property type="match status" value="1"/>
</dbReference>
<name>A0A258FMV7_9CAUL</name>
<dbReference type="PANTHER" id="PTHR10188">
    <property type="entry name" value="L-ASPARAGINASE"/>
    <property type="match status" value="1"/>
</dbReference>
<dbReference type="InterPro" id="IPR029055">
    <property type="entry name" value="Ntn_hydrolases_N"/>
</dbReference>
<dbReference type="GO" id="GO:0006508">
    <property type="term" value="P:proteolysis"/>
    <property type="evidence" value="ECO:0007669"/>
    <property type="project" value="UniProtKB-KW"/>
</dbReference>
<dbReference type="GO" id="GO:0008233">
    <property type="term" value="F:peptidase activity"/>
    <property type="evidence" value="ECO:0007669"/>
    <property type="project" value="UniProtKB-KW"/>
</dbReference>
<evidence type="ECO:0000256" key="4">
    <source>
        <dbReference type="ARBA" id="ARBA00069124"/>
    </source>
</evidence>
<dbReference type="InterPro" id="IPR000246">
    <property type="entry name" value="Peptidase_T2"/>
</dbReference>
<dbReference type="AlphaFoldDB" id="A0A258FMV7"/>
<keyword evidence="3" id="KW-0068">Autocatalytic cleavage</keyword>
<dbReference type="Proteomes" id="UP000215595">
    <property type="component" value="Unassembled WGS sequence"/>
</dbReference>
<accession>A0A258FMV7</accession>
<evidence type="ECO:0000256" key="6">
    <source>
        <dbReference type="PIRSR" id="PIRSR600246-2"/>
    </source>
</evidence>
<keyword evidence="2" id="KW-0378">Hydrolase</keyword>
<evidence type="ECO:0000256" key="5">
    <source>
        <dbReference type="PIRSR" id="PIRSR600246-1"/>
    </source>
</evidence>
<evidence type="ECO:0000313" key="10">
    <source>
        <dbReference type="Proteomes" id="UP000215595"/>
    </source>
</evidence>
<evidence type="ECO:0000256" key="1">
    <source>
        <dbReference type="ARBA" id="ARBA00022670"/>
    </source>
</evidence>
<dbReference type="EMBL" id="NCEB01000013">
    <property type="protein sequence ID" value="OYX33821.1"/>
    <property type="molecule type" value="Genomic_DNA"/>
</dbReference>
<evidence type="ECO:0000256" key="8">
    <source>
        <dbReference type="SAM" id="SignalP"/>
    </source>
</evidence>
<feature type="signal peptide" evidence="8">
    <location>
        <begin position="1"/>
        <end position="21"/>
    </location>
</feature>
<organism evidence="9 10">
    <name type="scientific">Brevundimonas subvibrioides</name>
    <dbReference type="NCBI Taxonomy" id="74313"/>
    <lineage>
        <taxon>Bacteria</taxon>
        <taxon>Pseudomonadati</taxon>
        <taxon>Pseudomonadota</taxon>
        <taxon>Alphaproteobacteria</taxon>
        <taxon>Caulobacterales</taxon>
        <taxon>Caulobacteraceae</taxon>
        <taxon>Brevundimonas</taxon>
    </lineage>
</organism>
<sequence length="350" mass="35726">MLVRRLAIAALALALAGPAAAQEPARWAFAIHGGAGVIERANLSPEQDAAYRAALSRALEAGAAILREGGTSLDAIQTAIQLMEDDPLFNAGRGAVFTAEGRNELDAAVMNGRDLSAGAVAGLTTTRHPIAAARAVMENSPHVMLIGAGADTFAASQDLEQVEPSWFFTERRWQGLESHLRERDLPIPARPAGAPAPGMAAIEPAPPLNERKFGTVGAVALDQSGTLAAGTSTGGTTGKRWGRVGDVPVLGAGTYASNRDGCAVSATGDGEFYIRATVARDICSRIAAGASSEDAGQAEVDDALSLGGYGGVIVVDAQGVPGFAMTTSGMYRGAVTSASPAVVAIYADEE</sequence>
<keyword evidence="1" id="KW-0645">Protease</keyword>
<feature type="binding site" evidence="6">
    <location>
        <begin position="243"/>
        <end position="246"/>
    </location>
    <ligand>
        <name>substrate</name>
    </ligand>
</feature>
<feature type="binding site" evidence="6">
    <location>
        <begin position="267"/>
        <end position="270"/>
    </location>
    <ligand>
        <name>substrate</name>
    </ligand>
</feature>
<evidence type="ECO:0000313" key="9">
    <source>
        <dbReference type="EMBL" id="OYX33821.1"/>
    </source>
</evidence>
<reference evidence="9 10" key="1">
    <citation type="submission" date="2017-03" db="EMBL/GenBank/DDBJ databases">
        <title>Lifting the veil on microbial sulfur biogeochemistry in mining wastewaters.</title>
        <authorList>
            <person name="Kantor R.S."/>
            <person name="Colenbrander Nelson T."/>
            <person name="Marshall S."/>
            <person name="Bennett D."/>
            <person name="Apte S."/>
            <person name="Camacho D."/>
            <person name="Thomas B.C."/>
            <person name="Warren L.A."/>
            <person name="Banfield J.F."/>
        </authorList>
    </citation>
    <scope>NUCLEOTIDE SEQUENCE [LARGE SCALE GENOMIC DNA]</scope>
    <source>
        <strain evidence="9">32-69-9</strain>
    </source>
</reference>
<feature type="site" description="Cleavage; by autolysis" evidence="7">
    <location>
        <begin position="214"/>
        <end position="215"/>
    </location>
</feature>
<keyword evidence="8" id="KW-0732">Signal</keyword>
<dbReference type="SUPFAM" id="SSF56235">
    <property type="entry name" value="N-terminal nucleophile aminohydrolases (Ntn hydrolases)"/>
    <property type="match status" value="1"/>
</dbReference>
<dbReference type="FunFam" id="3.60.20.30:FF:000001">
    <property type="entry name" value="Isoaspartyl peptidase/L-asparaginase"/>
    <property type="match status" value="1"/>
</dbReference>
<dbReference type="PANTHER" id="PTHR10188:SF6">
    <property type="entry name" value="N(4)-(BETA-N-ACETYLGLUCOSAMINYL)-L-ASPARAGINASE"/>
    <property type="match status" value="1"/>
</dbReference>
<evidence type="ECO:0000256" key="7">
    <source>
        <dbReference type="PIRSR" id="PIRSR600246-3"/>
    </source>
</evidence>
<evidence type="ECO:0000256" key="3">
    <source>
        <dbReference type="ARBA" id="ARBA00022813"/>
    </source>
</evidence>
<comment type="caution">
    <text evidence="9">The sequence shown here is derived from an EMBL/GenBank/DDBJ whole genome shotgun (WGS) entry which is preliminary data.</text>
</comment>
<feature type="active site" description="Nucleophile" evidence="5">
    <location>
        <position position="215"/>
    </location>
</feature>
<evidence type="ECO:0000256" key="2">
    <source>
        <dbReference type="ARBA" id="ARBA00022801"/>
    </source>
</evidence>
<protein>
    <recommendedName>
        <fullName evidence="4">Isoaspartyl peptidase</fullName>
    </recommendedName>
</protein>
<dbReference type="CDD" id="cd04701">
    <property type="entry name" value="Asparaginase_2"/>
    <property type="match status" value="1"/>
</dbReference>
<proteinExistence type="predicted"/>
<dbReference type="Pfam" id="PF01112">
    <property type="entry name" value="Asparaginase_2"/>
    <property type="match status" value="1"/>
</dbReference>
<dbReference type="GO" id="GO:0016811">
    <property type="term" value="F:hydrolase activity, acting on carbon-nitrogen (but not peptide) bonds, in linear amides"/>
    <property type="evidence" value="ECO:0007669"/>
    <property type="project" value="UniProtKB-ARBA"/>
</dbReference>